<name>A0AAE0J1D9_9PEZI</name>
<sequence>MFGKRPTPQTPSPRSDRRSRITDYFKPIHHSELPKRSKRELEESDETHGQPAKKLKTRQDRHTAHSFRTVRLRVGVHTHRPKKTATSTRLLDATDAVLADRLVGRRFVEEKKQVVDKKVASPKDEHTESALSIRLRKIHNTRKPKKRPSSARLLNDVDGGLMDSLVGRFETTRYEEENEEDKAAKKDGNLEHDNSKNGTPSNNTNTSIGATSAGITEGNAKRDRYTTPSPRPLPSTPEHHGYQGSSPRDQPSAGDSPSSSLLPSPVVDLPLSSPPLSYNSSPVAWRSSPSSQ</sequence>
<organism evidence="2 3">
    <name type="scientific">Neurospora tetraspora</name>
    <dbReference type="NCBI Taxonomy" id="94610"/>
    <lineage>
        <taxon>Eukaryota</taxon>
        <taxon>Fungi</taxon>
        <taxon>Dikarya</taxon>
        <taxon>Ascomycota</taxon>
        <taxon>Pezizomycotina</taxon>
        <taxon>Sordariomycetes</taxon>
        <taxon>Sordariomycetidae</taxon>
        <taxon>Sordariales</taxon>
        <taxon>Sordariaceae</taxon>
        <taxon>Neurospora</taxon>
    </lineage>
</organism>
<evidence type="ECO:0000313" key="2">
    <source>
        <dbReference type="EMBL" id="KAK3334371.1"/>
    </source>
</evidence>
<feature type="compositionally biased region" description="Polar residues" evidence="1">
    <location>
        <begin position="196"/>
        <end position="214"/>
    </location>
</feature>
<accession>A0AAE0J1D9</accession>
<evidence type="ECO:0000256" key="1">
    <source>
        <dbReference type="SAM" id="MobiDB-lite"/>
    </source>
</evidence>
<reference evidence="2" key="1">
    <citation type="journal article" date="2023" name="Mol. Phylogenet. Evol.">
        <title>Genome-scale phylogeny and comparative genomics of the fungal order Sordariales.</title>
        <authorList>
            <person name="Hensen N."/>
            <person name="Bonometti L."/>
            <person name="Westerberg I."/>
            <person name="Brannstrom I.O."/>
            <person name="Guillou S."/>
            <person name="Cros-Aarteil S."/>
            <person name="Calhoun S."/>
            <person name="Haridas S."/>
            <person name="Kuo A."/>
            <person name="Mondo S."/>
            <person name="Pangilinan J."/>
            <person name="Riley R."/>
            <person name="LaButti K."/>
            <person name="Andreopoulos B."/>
            <person name="Lipzen A."/>
            <person name="Chen C."/>
            <person name="Yan M."/>
            <person name="Daum C."/>
            <person name="Ng V."/>
            <person name="Clum A."/>
            <person name="Steindorff A."/>
            <person name="Ohm R.A."/>
            <person name="Martin F."/>
            <person name="Silar P."/>
            <person name="Natvig D.O."/>
            <person name="Lalanne C."/>
            <person name="Gautier V."/>
            <person name="Ament-Velasquez S.L."/>
            <person name="Kruys A."/>
            <person name="Hutchinson M.I."/>
            <person name="Powell A.J."/>
            <person name="Barry K."/>
            <person name="Miller A.N."/>
            <person name="Grigoriev I.V."/>
            <person name="Debuchy R."/>
            <person name="Gladieux P."/>
            <person name="Hiltunen Thoren M."/>
            <person name="Johannesson H."/>
        </authorList>
    </citation>
    <scope>NUCLEOTIDE SEQUENCE</scope>
    <source>
        <strain evidence="2">CBS 560.94</strain>
    </source>
</reference>
<protein>
    <submittedName>
        <fullName evidence="2">Uncharacterized protein</fullName>
    </submittedName>
</protein>
<dbReference type="EMBL" id="JAUEPP010000011">
    <property type="protein sequence ID" value="KAK3334371.1"/>
    <property type="molecule type" value="Genomic_DNA"/>
</dbReference>
<feature type="region of interest" description="Disordered" evidence="1">
    <location>
        <begin position="1"/>
        <end position="63"/>
    </location>
</feature>
<reference evidence="2" key="2">
    <citation type="submission" date="2023-06" db="EMBL/GenBank/DDBJ databases">
        <authorList>
            <consortium name="Lawrence Berkeley National Laboratory"/>
            <person name="Haridas S."/>
            <person name="Hensen N."/>
            <person name="Bonometti L."/>
            <person name="Westerberg I."/>
            <person name="Brannstrom I.O."/>
            <person name="Guillou S."/>
            <person name="Cros-Aarteil S."/>
            <person name="Calhoun S."/>
            <person name="Kuo A."/>
            <person name="Mondo S."/>
            <person name="Pangilinan J."/>
            <person name="Riley R."/>
            <person name="Labutti K."/>
            <person name="Andreopoulos B."/>
            <person name="Lipzen A."/>
            <person name="Chen C."/>
            <person name="Yanf M."/>
            <person name="Daum C."/>
            <person name="Ng V."/>
            <person name="Clum A."/>
            <person name="Steindorff A."/>
            <person name="Ohm R."/>
            <person name="Martin F."/>
            <person name="Silar P."/>
            <person name="Natvig D."/>
            <person name="Lalanne C."/>
            <person name="Gautier V."/>
            <person name="Ament-Velasquez S.L."/>
            <person name="Kruys A."/>
            <person name="Hutchinson M.I."/>
            <person name="Powell A.J."/>
            <person name="Barry K."/>
            <person name="Miller A.N."/>
            <person name="Grigoriev I.V."/>
            <person name="Debuchy R."/>
            <person name="Gladieux P."/>
            <person name="Thoren M.H."/>
            <person name="Johannesson H."/>
        </authorList>
    </citation>
    <scope>NUCLEOTIDE SEQUENCE</scope>
    <source>
        <strain evidence="2">CBS 560.94</strain>
    </source>
</reference>
<dbReference type="RefSeq" id="XP_062676537.1">
    <property type="nucleotide sequence ID" value="XM_062831141.1"/>
</dbReference>
<feature type="compositionally biased region" description="Low complexity" evidence="1">
    <location>
        <begin position="256"/>
        <end position="292"/>
    </location>
</feature>
<dbReference type="Proteomes" id="UP001278500">
    <property type="component" value="Unassembled WGS sequence"/>
</dbReference>
<feature type="region of interest" description="Disordered" evidence="1">
    <location>
        <begin position="171"/>
        <end position="292"/>
    </location>
</feature>
<keyword evidence="3" id="KW-1185">Reference proteome</keyword>
<evidence type="ECO:0000313" key="3">
    <source>
        <dbReference type="Proteomes" id="UP001278500"/>
    </source>
</evidence>
<feature type="compositionally biased region" description="Basic and acidic residues" evidence="1">
    <location>
        <begin position="171"/>
        <end position="195"/>
    </location>
</feature>
<proteinExistence type="predicted"/>
<dbReference type="GeneID" id="87868295"/>
<comment type="caution">
    <text evidence="2">The sequence shown here is derived from an EMBL/GenBank/DDBJ whole genome shotgun (WGS) entry which is preliminary data.</text>
</comment>
<dbReference type="AlphaFoldDB" id="A0AAE0J1D9"/>
<feature type="compositionally biased region" description="Polar residues" evidence="1">
    <location>
        <begin position="243"/>
        <end position="255"/>
    </location>
</feature>
<feature type="compositionally biased region" description="Basic and acidic residues" evidence="1">
    <location>
        <begin position="14"/>
        <end position="23"/>
    </location>
</feature>
<feature type="compositionally biased region" description="Basic and acidic residues" evidence="1">
    <location>
        <begin position="29"/>
        <end position="41"/>
    </location>
</feature>
<gene>
    <name evidence="2" type="ORF">B0H65DRAFT_593006</name>
</gene>